<dbReference type="EMBL" id="BRPK01000004">
    <property type="protein sequence ID" value="GLB37811.1"/>
    <property type="molecule type" value="Genomic_DNA"/>
</dbReference>
<dbReference type="Proteomes" id="UP001063166">
    <property type="component" value="Unassembled WGS sequence"/>
</dbReference>
<name>A0A9P3UP06_LYOSH</name>
<protein>
    <submittedName>
        <fullName evidence="1">Uncharacterized protein</fullName>
    </submittedName>
</protein>
<proteinExistence type="predicted"/>
<sequence length="69" mass="7666">MALVVDADFATAARLRWGDPNWSPRLSDAWLHGSFLSSVLLSDNSWAVFSDGLDDSALQHGRNHVGWRN</sequence>
<comment type="caution">
    <text evidence="1">The sequence shown here is derived from an EMBL/GenBank/DDBJ whole genome shotgun (WGS) entry which is preliminary data.</text>
</comment>
<gene>
    <name evidence="1" type="ORF">LshimejAT787_0408620</name>
</gene>
<evidence type="ECO:0000313" key="2">
    <source>
        <dbReference type="Proteomes" id="UP001063166"/>
    </source>
</evidence>
<accession>A0A9P3UP06</accession>
<keyword evidence="2" id="KW-1185">Reference proteome</keyword>
<reference evidence="1" key="1">
    <citation type="submission" date="2022-07" db="EMBL/GenBank/DDBJ databases">
        <title>The genome of Lyophyllum shimeji provides insight into the initial evolution of ectomycorrhizal fungal genome.</title>
        <authorList>
            <person name="Kobayashi Y."/>
            <person name="Shibata T."/>
            <person name="Hirakawa H."/>
            <person name="Shigenobu S."/>
            <person name="Nishiyama T."/>
            <person name="Yamada A."/>
            <person name="Hasebe M."/>
            <person name="Kawaguchi M."/>
        </authorList>
    </citation>
    <scope>NUCLEOTIDE SEQUENCE</scope>
    <source>
        <strain evidence="1">AT787</strain>
    </source>
</reference>
<evidence type="ECO:0000313" key="1">
    <source>
        <dbReference type="EMBL" id="GLB37811.1"/>
    </source>
</evidence>
<organism evidence="1 2">
    <name type="scientific">Lyophyllum shimeji</name>
    <name type="common">Hon-shimeji</name>
    <name type="synonym">Tricholoma shimeji</name>
    <dbReference type="NCBI Taxonomy" id="47721"/>
    <lineage>
        <taxon>Eukaryota</taxon>
        <taxon>Fungi</taxon>
        <taxon>Dikarya</taxon>
        <taxon>Basidiomycota</taxon>
        <taxon>Agaricomycotina</taxon>
        <taxon>Agaricomycetes</taxon>
        <taxon>Agaricomycetidae</taxon>
        <taxon>Agaricales</taxon>
        <taxon>Tricholomatineae</taxon>
        <taxon>Lyophyllaceae</taxon>
        <taxon>Lyophyllum</taxon>
    </lineage>
</organism>
<dbReference type="AlphaFoldDB" id="A0A9P3UP06"/>